<dbReference type="EMBL" id="JAUKUD010000003">
    <property type="protein sequence ID" value="KAK0749489.1"/>
    <property type="molecule type" value="Genomic_DNA"/>
</dbReference>
<comment type="caution">
    <text evidence="1">The sequence shown here is derived from an EMBL/GenBank/DDBJ whole genome shotgun (WGS) entry which is preliminary data.</text>
</comment>
<gene>
    <name evidence="1" type="ORF">B0T18DRAFT_107188</name>
</gene>
<sequence length="53" mass="5799">MLRARRRLKAWDDMILSGRDGLGLRTLSSCPSTKAASTKCSINGGYLTVADRK</sequence>
<protein>
    <submittedName>
        <fullName evidence="1">Uncharacterized protein</fullName>
    </submittedName>
</protein>
<organism evidence="1 2">
    <name type="scientific">Schizothecium vesticola</name>
    <dbReference type="NCBI Taxonomy" id="314040"/>
    <lineage>
        <taxon>Eukaryota</taxon>
        <taxon>Fungi</taxon>
        <taxon>Dikarya</taxon>
        <taxon>Ascomycota</taxon>
        <taxon>Pezizomycotina</taxon>
        <taxon>Sordariomycetes</taxon>
        <taxon>Sordariomycetidae</taxon>
        <taxon>Sordariales</taxon>
        <taxon>Schizotheciaceae</taxon>
        <taxon>Schizothecium</taxon>
    </lineage>
</organism>
<accession>A0AA40K836</accession>
<dbReference type="Proteomes" id="UP001172155">
    <property type="component" value="Unassembled WGS sequence"/>
</dbReference>
<evidence type="ECO:0000313" key="1">
    <source>
        <dbReference type="EMBL" id="KAK0749489.1"/>
    </source>
</evidence>
<dbReference type="AlphaFoldDB" id="A0AA40K836"/>
<proteinExistence type="predicted"/>
<keyword evidence="2" id="KW-1185">Reference proteome</keyword>
<reference evidence="1" key="1">
    <citation type="submission" date="2023-06" db="EMBL/GenBank/DDBJ databases">
        <title>Genome-scale phylogeny and comparative genomics of the fungal order Sordariales.</title>
        <authorList>
            <consortium name="Lawrence Berkeley National Laboratory"/>
            <person name="Hensen N."/>
            <person name="Bonometti L."/>
            <person name="Westerberg I."/>
            <person name="Brannstrom I.O."/>
            <person name="Guillou S."/>
            <person name="Cros-Aarteil S."/>
            <person name="Calhoun S."/>
            <person name="Haridas S."/>
            <person name="Kuo A."/>
            <person name="Mondo S."/>
            <person name="Pangilinan J."/>
            <person name="Riley R."/>
            <person name="LaButti K."/>
            <person name="Andreopoulos B."/>
            <person name="Lipzen A."/>
            <person name="Chen C."/>
            <person name="Yanf M."/>
            <person name="Daum C."/>
            <person name="Ng V."/>
            <person name="Clum A."/>
            <person name="Steindorff A."/>
            <person name="Ohm R."/>
            <person name="Martin F."/>
            <person name="Silar P."/>
            <person name="Natvig D."/>
            <person name="Lalanne C."/>
            <person name="Gautier V."/>
            <person name="Ament-velasquez S.L."/>
            <person name="Kruys A."/>
            <person name="Hutchinson M.I."/>
            <person name="Powell A.J."/>
            <person name="Barry K."/>
            <person name="Miller A.N."/>
            <person name="Grigoriev I.V."/>
            <person name="Debuchy R."/>
            <person name="Gladieux P."/>
            <person name="Thoren M.H."/>
            <person name="Johannesson H."/>
        </authorList>
    </citation>
    <scope>NUCLEOTIDE SEQUENCE</scope>
    <source>
        <strain evidence="1">SMH3187-1</strain>
    </source>
</reference>
<name>A0AA40K836_9PEZI</name>
<evidence type="ECO:0000313" key="2">
    <source>
        <dbReference type="Proteomes" id="UP001172155"/>
    </source>
</evidence>